<dbReference type="NCBIfam" id="NF010719">
    <property type="entry name" value="PRK14121.1"/>
    <property type="match status" value="1"/>
</dbReference>
<dbReference type="CDD" id="cd02440">
    <property type="entry name" value="AdoMet_MTases"/>
    <property type="match status" value="1"/>
</dbReference>
<proteinExistence type="inferred from homology"/>
<dbReference type="GO" id="GO:0043527">
    <property type="term" value="C:tRNA methyltransferase complex"/>
    <property type="evidence" value="ECO:0007669"/>
    <property type="project" value="TreeGrafter"/>
</dbReference>
<dbReference type="InterPro" id="IPR003358">
    <property type="entry name" value="tRNA_(Gua-N-7)_MeTrfase_Trmb"/>
</dbReference>
<organism evidence="7">
    <name type="scientific">bioreactor metagenome</name>
    <dbReference type="NCBI Taxonomy" id="1076179"/>
    <lineage>
        <taxon>unclassified sequences</taxon>
        <taxon>metagenomes</taxon>
        <taxon>ecological metagenomes</taxon>
    </lineage>
</organism>
<evidence type="ECO:0000256" key="3">
    <source>
        <dbReference type="ARBA" id="ARBA00022603"/>
    </source>
</evidence>
<dbReference type="Gene3D" id="3.40.50.150">
    <property type="entry name" value="Vaccinia Virus protein VP39"/>
    <property type="match status" value="1"/>
</dbReference>
<dbReference type="PANTHER" id="PTHR23417:SF14">
    <property type="entry name" value="PENTACOTRIPEPTIDE-REPEAT REGION OF PRORP DOMAIN-CONTAINING PROTEIN"/>
    <property type="match status" value="1"/>
</dbReference>
<dbReference type="SUPFAM" id="SSF53335">
    <property type="entry name" value="S-adenosyl-L-methionine-dependent methyltransferases"/>
    <property type="match status" value="1"/>
</dbReference>
<dbReference type="PANTHER" id="PTHR23417">
    <property type="entry name" value="3-DEOXY-D-MANNO-OCTULOSONIC-ACID TRANSFERASE/TRNA GUANINE-N 7 - -METHYLTRANSFERASE"/>
    <property type="match status" value="1"/>
</dbReference>
<comment type="catalytic activity">
    <reaction evidence="1">
        <text>guanosine(46) in tRNA + S-adenosyl-L-methionine = N(7)-methylguanosine(46) in tRNA + S-adenosyl-L-homocysteine</text>
        <dbReference type="Rhea" id="RHEA:42708"/>
        <dbReference type="Rhea" id="RHEA-COMP:10188"/>
        <dbReference type="Rhea" id="RHEA-COMP:10189"/>
        <dbReference type="ChEBI" id="CHEBI:57856"/>
        <dbReference type="ChEBI" id="CHEBI:59789"/>
        <dbReference type="ChEBI" id="CHEBI:74269"/>
        <dbReference type="ChEBI" id="CHEBI:74480"/>
        <dbReference type="EC" id="2.1.1.33"/>
    </reaction>
</comment>
<evidence type="ECO:0000256" key="2">
    <source>
        <dbReference type="ARBA" id="ARBA00011977"/>
    </source>
</evidence>
<evidence type="ECO:0000256" key="1">
    <source>
        <dbReference type="ARBA" id="ARBA00000142"/>
    </source>
</evidence>
<keyword evidence="3 7" id="KW-0489">Methyltransferase</keyword>
<sequence length="397" mass="46557">MPHIVFEKNELLKTPSIKDGVSFEFIAKSYNFTSTPRRDEYKIAVKDQDKDFLLSIKPKDDDFMIKSDKVTRLSPVSLIKKALNYYVELNNSKILFSNTNNLQAKKELKNEYLKDINYFVDDFKTDKEIQIEIGFGSGRHLLHQAKSNPNIQFIGLEIHYPSIEQLLKQLEIQNITNVFVVNYDARLFMEFIESNKVGRIFVHFPVPWDKKPHRRIYSNEFVNEALRVLKIDGTLELRTDSRKYFDFCTEVLTNLPKGRITIDINKDLAVSSKYEDRWKKQGKNIYDVVLEAWNEDENINLNYDFSFDFEANFNKIINSIPKKSMIEKNFFVHVEEIYTILEKDNSGLIKITMGNFDRPVTKYILIENKKISYYQGNPLPTSANIDAHKKLIEILSI</sequence>
<accession>A0A644TPK0</accession>
<keyword evidence="6" id="KW-0819">tRNA processing</keyword>
<protein>
    <recommendedName>
        <fullName evidence="2">tRNA (guanine(46)-N(7))-methyltransferase</fullName>
        <ecNumber evidence="2">2.1.1.33</ecNumber>
    </recommendedName>
</protein>
<evidence type="ECO:0000313" key="7">
    <source>
        <dbReference type="EMBL" id="MPL68539.1"/>
    </source>
</evidence>
<dbReference type="InterPro" id="IPR055361">
    <property type="entry name" value="tRNA_methyltr_TrmB_bact"/>
</dbReference>
<reference evidence="7" key="1">
    <citation type="submission" date="2019-08" db="EMBL/GenBank/DDBJ databases">
        <authorList>
            <person name="Kucharzyk K."/>
            <person name="Murdoch R.W."/>
            <person name="Higgins S."/>
            <person name="Loffler F."/>
        </authorList>
    </citation>
    <scope>NUCLEOTIDE SEQUENCE</scope>
</reference>
<dbReference type="AlphaFoldDB" id="A0A644TPK0"/>
<dbReference type="NCBIfam" id="TIGR00091">
    <property type="entry name" value="tRNA (guanosine(46)-N7)-methyltransferase TrmB"/>
    <property type="match status" value="1"/>
</dbReference>
<dbReference type="Pfam" id="PF02390">
    <property type="entry name" value="Methyltransf_4"/>
    <property type="match status" value="1"/>
</dbReference>
<dbReference type="InterPro" id="IPR029063">
    <property type="entry name" value="SAM-dependent_MTases_sf"/>
</dbReference>
<dbReference type="HAMAP" id="MF_01057">
    <property type="entry name" value="tRNA_methyltr_TrmB"/>
    <property type="match status" value="1"/>
</dbReference>
<evidence type="ECO:0000256" key="6">
    <source>
        <dbReference type="ARBA" id="ARBA00022694"/>
    </source>
</evidence>
<dbReference type="GO" id="GO:0008176">
    <property type="term" value="F:tRNA (guanine(46)-N7)-methyltransferase activity"/>
    <property type="evidence" value="ECO:0007669"/>
    <property type="project" value="UniProtKB-EC"/>
</dbReference>
<evidence type="ECO:0000256" key="5">
    <source>
        <dbReference type="ARBA" id="ARBA00022691"/>
    </source>
</evidence>
<name>A0A644TPK0_9ZZZZ</name>
<comment type="caution">
    <text evidence="7">The sequence shown here is derived from an EMBL/GenBank/DDBJ whole genome shotgun (WGS) entry which is preliminary data.</text>
</comment>
<dbReference type="EMBL" id="VSSQ01000042">
    <property type="protein sequence ID" value="MPL68539.1"/>
    <property type="molecule type" value="Genomic_DNA"/>
</dbReference>
<dbReference type="PROSITE" id="PS51625">
    <property type="entry name" value="SAM_MT_TRMB"/>
    <property type="match status" value="1"/>
</dbReference>
<keyword evidence="5" id="KW-0949">S-adenosyl-L-methionine</keyword>
<dbReference type="EC" id="2.1.1.33" evidence="2"/>
<evidence type="ECO:0000256" key="4">
    <source>
        <dbReference type="ARBA" id="ARBA00022679"/>
    </source>
</evidence>
<gene>
    <name evidence="7" type="primary">trmB_5</name>
    <name evidence="7" type="ORF">SDC9_14267</name>
</gene>
<keyword evidence="4 7" id="KW-0808">Transferase</keyword>